<feature type="compositionally biased region" description="Polar residues" evidence="1">
    <location>
        <begin position="28"/>
        <end position="37"/>
    </location>
</feature>
<sequence>MVGTEIDNELMISLLRSCLIRNGMHSPPSHNSVTEEMTTPDFDKKKRSSLNPCAGALLYNCRDHCWLPMHGTMPEDHQIVKKW</sequence>
<proteinExistence type="predicted"/>
<organism evidence="2 3">
    <name type="scientific">Oedothorax gibbosus</name>
    <dbReference type="NCBI Taxonomy" id="931172"/>
    <lineage>
        <taxon>Eukaryota</taxon>
        <taxon>Metazoa</taxon>
        <taxon>Ecdysozoa</taxon>
        <taxon>Arthropoda</taxon>
        <taxon>Chelicerata</taxon>
        <taxon>Arachnida</taxon>
        <taxon>Araneae</taxon>
        <taxon>Araneomorphae</taxon>
        <taxon>Entelegynae</taxon>
        <taxon>Araneoidea</taxon>
        <taxon>Linyphiidae</taxon>
        <taxon>Erigoninae</taxon>
        <taxon>Oedothorax</taxon>
    </lineage>
</organism>
<dbReference type="AlphaFoldDB" id="A0AAV6VGF1"/>
<evidence type="ECO:0000256" key="1">
    <source>
        <dbReference type="SAM" id="MobiDB-lite"/>
    </source>
</evidence>
<keyword evidence="3" id="KW-1185">Reference proteome</keyword>
<accession>A0AAV6VGF1</accession>
<evidence type="ECO:0000313" key="3">
    <source>
        <dbReference type="Proteomes" id="UP000827092"/>
    </source>
</evidence>
<dbReference type="Proteomes" id="UP000827092">
    <property type="component" value="Unassembled WGS sequence"/>
</dbReference>
<name>A0AAV6VGF1_9ARAC</name>
<reference evidence="2 3" key="1">
    <citation type="journal article" date="2022" name="Nat. Ecol. Evol.">
        <title>A masculinizing supergene underlies an exaggerated male reproductive morph in a spider.</title>
        <authorList>
            <person name="Hendrickx F."/>
            <person name="De Corte Z."/>
            <person name="Sonet G."/>
            <person name="Van Belleghem S.M."/>
            <person name="Kostlbacher S."/>
            <person name="Vangestel C."/>
        </authorList>
    </citation>
    <scope>NUCLEOTIDE SEQUENCE [LARGE SCALE GENOMIC DNA]</scope>
    <source>
        <strain evidence="2">W744_W776</strain>
    </source>
</reference>
<comment type="caution">
    <text evidence="2">The sequence shown here is derived from an EMBL/GenBank/DDBJ whole genome shotgun (WGS) entry which is preliminary data.</text>
</comment>
<gene>
    <name evidence="2" type="ORF">JTE90_013605</name>
</gene>
<feature type="region of interest" description="Disordered" evidence="1">
    <location>
        <begin position="26"/>
        <end position="46"/>
    </location>
</feature>
<dbReference type="EMBL" id="JAFNEN010000093">
    <property type="protein sequence ID" value="KAG8195133.1"/>
    <property type="molecule type" value="Genomic_DNA"/>
</dbReference>
<protein>
    <submittedName>
        <fullName evidence="2">Uncharacterized protein</fullName>
    </submittedName>
</protein>
<evidence type="ECO:0000313" key="2">
    <source>
        <dbReference type="EMBL" id="KAG8195133.1"/>
    </source>
</evidence>